<feature type="chain" id="PRO_5032507485" evidence="2">
    <location>
        <begin position="31"/>
        <end position="68"/>
    </location>
</feature>
<keyword evidence="4" id="KW-1185">Reference proteome</keyword>
<sequence>MPLKSALITTITAAAFFLSGFHFSLKPSVAGPIPPPPTVESATKESDLAEEKEALDEEQLHSNSNDID</sequence>
<protein>
    <submittedName>
        <fullName evidence="3">Uncharacterized protein</fullName>
    </submittedName>
</protein>
<feature type="region of interest" description="Disordered" evidence="1">
    <location>
        <begin position="29"/>
        <end position="68"/>
    </location>
</feature>
<dbReference type="AlphaFoldDB" id="A0A830CSF9"/>
<comment type="caution">
    <text evidence="3">The sequence shown here is derived from an EMBL/GenBank/DDBJ whole genome shotgun (WGS) entry which is preliminary data.</text>
</comment>
<accession>A0A830CSF9</accession>
<dbReference type="Proteomes" id="UP000653305">
    <property type="component" value="Unassembled WGS sequence"/>
</dbReference>
<proteinExistence type="predicted"/>
<reference evidence="3" key="1">
    <citation type="submission" date="2020-07" db="EMBL/GenBank/DDBJ databases">
        <title>Ethylene signaling mediates host invasion by parasitic plants.</title>
        <authorList>
            <person name="Yoshida S."/>
        </authorList>
    </citation>
    <scope>NUCLEOTIDE SEQUENCE</scope>
    <source>
        <strain evidence="3">Okayama</strain>
    </source>
</reference>
<gene>
    <name evidence="3" type="ORF">PHJA_002356600</name>
</gene>
<name>A0A830CSF9_9LAMI</name>
<feature type="compositionally biased region" description="Basic and acidic residues" evidence="1">
    <location>
        <begin position="42"/>
        <end position="52"/>
    </location>
</feature>
<organism evidence="3 4">
    <name type="scientific">Phtheirospermum japonicum</name>
    <dbReference type="NCBI Taxonomy" id="374723"/>
    <lineage>
        <taxon>Eukaryota</taxon>
        <taxon>Viridiplantae</taxon>
        <taxon>Streptophyta</taxon>
        <taxon>Embryophyta</taxon>
        <taxon>Tracheophyta</taxon>
        <taxon>Spermatophyta</taxon>
        <taxon>Magnoliopsida</taxon>
        <taxon>eudicotyledons</taxon>
        <taxon>Gunneridae</taxon>
        <taxon>Pentapetalae</taxon>
        <taxon>asterids</taxon>
        <taxon>lamiids</taxon>
        <taxon>Lamiales</taxon>
        <taxon>Orobanchaceae</taxon>
        <taxon>Orobanchaceae incertae sedis</taxon>
        <taxon>Phtheirospermum</taxon>
    </lineage>
</organism>
<keyword evidence="2" id="KW-0732">Signal</keyword>
<dbReference type="EMBL" id="BMAC01000728">
    <property type="protein sequence ID" value="GFQ02127.1"/>
    <property type="molecule type" value="Genomic_DNA"/>
</dbReference>
<evidence type="ECO:0000313" key="4">
    <source>
        <dbReference type="Proteomes" id="UP000653305"/>
    </source>
</evidence>
<evidence type="ECO:0000256" key="2">
    <source>
        <dbReference type="SAM" id="SignalP"/>
    </source>
</evidence>
<feature type="signal peptide" evidence="2">
    <location>
        <begin position="1"/>
        <end position="30"/>
    </location>
</feature>
<evidence type="ECO:0000313" key="3">
    <source>
        <dbReference type="EMBL" id="GFQ02127.1"/>
    </source>
</evidence>
<evidence type="ECO:0000256" key="1">
    <source>
        <dbReference type="SAM" id="MobiDB-lite"/>
    </source>
</evidence>